<dbReference type="InterPro" id="IPR012256">
    <property type="entry name" value="D_lactate_DH"/>
</dbReference>
<dbReference type="InterPro" id="IPR016167">
    <property type="entry name" value="FAD-bd_PCMH_sub1"/>
</dbReference>
<dbReference type="InterPro" id="IPR036318">
    <property type="entry name" value="FAD-bd_PCMH-like_sf"/>
</dbReference>
<dbReference type="InterPro" id="IPR016172">
    <property type="entry name" value="D-lactate_DH_C-sub1"/>
</dbReference>
<reference evidence="11" key="1">
    <citation type="submission" date="2016-10" db="EMBL/GenBank/DDBJ databases">
        <authorList>
            <person name="Varghese N."/>
            <person name="Submissions S."/>
        </authorList>
    </citation>
    <scope>NUCLEOTIDE SEQUENCE [LARGE SCALE GENOMIC DNA]</scope>
    <source>
        <strain evidence="11">DSM 25157</strain>
    </source>
</reference>
<proteinExistence type="inferred from homology"/>
<keyword evidence="4 5" id="KW-0560">Oxidoreductase</keyword>
<dbReference type="GO" id="GO:0048038">
    <property type="term" value="F:quinone binding"/>
    <property type="evidence" value="ECO:0007669"/>
    <property type="project" value="UniProtKB-KW"/>
</dbReference>
<dbReference type="PANTHER" id="PTHR43716:SF1">
    <property type="entry name" value="D-2-HYDROXYGLUTARATE DEHYDROGENASE, MITOCHONDRIAL"/>
    <property type="match status" value="1"/>
</dbReference>
<dbReference type="Pfam" id="PF01565">
    <property type="entry name" value="FAD_binding_4"/>
    <property type="match status" value="1"/>
</dbReference>
<keyword evidence="5 6" id="KW-0874">Quinone</keyword>
<gene>
    <name evidence="5" type="primary">dld</name>
    <name evidence="10" type="ORF">SAMN05421875_104146</name>
</gene>
<dbReference type="Gene3D" id="3.30.70.610">
    <property type="entry name" value="D-lactate dehydrogenase, cap domain, subdomain 1"/>
    <property type="match status" value="2"/>
</dbReference>
<dbReference type="GO" id="GO:0022904">
    <property type="term" value="P:respiratory electron transport chain"/>
    <property type="evidence" value="ECO:0007669"/>
    <property type="project" value="InterPro"/>
</dbReference>
<dbReference type="EMBL" id="FNQJ01000004">
    <property type="protein sequence ID" value="SEA03260.1"/>
    <property type="molecule type" value="Genomic_DNA"/>
</dbReference>
<dbReference type="Gene3D" id="3.30.43.10">
    <property type="entry name" value="Uridine Diphospho-n-acetylenolpyruvylglucosamine Reductase, domain 2"/>
    <property type="match status" value="2"/>
</dbReference>
<accession>A0A1H3XVM6</accession>
<protein>
    <recommendedName>
        <fullName evidence="5">Quinone-dependent D-lactate dehydrogenase</fullName>
        <ecNumber evidence="5">1.1.5.12</ecNumber>
    </recommendedName>
    <alternativeName>
        <fullName evidence="5">D-lactate dehydrogenase</fullName>
        <shortName evidence="5">D-LDH</shortName>
    </alternativeName>
</protein>
<dbReference type="Gene3D" id="3.30.465.10">
    <property type="match status" value="1"/>
</dbReference>
<feature type="region of interest" description="Disordered" evidence="8">
    <location>
        <begin position="223"/>
        <end position="246"/>
    </location>
</feature>
<feature type="binding site" evidence="5 7">
    <location>
        <begin position="87"/>
        <end position="88"/>
    </location>
    <ligand>
        <name>FAD</name>
        <dbReference type="ChEBI" id="CHEBI:57692"/>
    </ligand>
</feature>
<dbReference type="InterPro" id="IPR016166">
    <property type="entry name" value="FAD-bd_PCMH"/>
</dbReference>
<keyword evidence="5" id="KW-0472">Membrane</keyword>
<dbReference type="GO" id="GO:0006089">
    <property type="term" value="P:lactate metabolic process"/>
    <property type="evidence" value="ECO:0007669"/>
    <property type="project" value="UniProtKB-UniRule"/>
</dbReference>
<dbReference type="GO" id="GO:0071949">
    <property type="term" value="F:FAD binding"/>
    <property type="evidence" value="ECO:0007669"/>
    <property type="project" value="InterPro"/>
</dbReference>
<evidence type="ECO:0000256" key="8">
    <source>
        <dbReference type="SAM" id="MobiDB-lite"/>
    </source>
</evidence>
<name>A0A1H3XVM6_9BURK</name>
<dbReference type="PIRSF" id="PIRSF000101">
    <property type="entry name" value="D-lactate_dh"/>
    <property type="match status" value="1"/>
</dbReference>
<dbReference type="Gene3D" id="3.30.1370.20">
    <property type="entry name" value="D-lactate dehydrogenase, cap domain, subdomain 2"/>
    <property type="match status" value="1"/>
</dbReference>
<comment type="function">
    <text evidence="5 6">Catalyzes the oxidation of D-lactate to pyruvate.</text>
</comment>
<dbReference type="GeneID" id="34233443"/>
<dbReference type="STRING" id="592050.SAMN05421875_104146"/>
<evidence type="ECO:0000256" key="4">
    <source>
        <dbReference type="ARBA" id="ARBA00023002"/>
    </source>
</evidence>
<evidence type="ECO:0000256" key="2">
    <source>
        <dbReference type="ARBA" id="ARBA00022630"/>
    </source>
</evidence>
<evidence type="ECO:0000256" key="5">
    <source>
        <dbReference type="HAMAP-Rule" id="MF_02092"/>
    </source>
</evidence>
<dbReference type="InterPro" id="IPR051264">
    <property type="entry name" value="FAD-oxidored/transferase_4"/>
</dbReference>
<dbReference type="SUPFAM" id="SSF55103">
    <property type="entry name" value="FAD-linked oxidases, C-terminal domain"/>
    <property type="match status" value="1"/>
</dbReference>
<dbReference type="GO" id="GO:0055085">
    <property type="term" value="P:transmembrane transport"/>
    <property type="evidence" value="ECO:0007669"/>
    <property type="project" value="InterPro"/>
</dbReference>
<dbReference type="PANTHER" id="PTHR43716">
    <property type="entry name" value="D-2-HYDROXYGLUTARATE DEHYDROGENASE, MITOCHONDRIAL"/>
    <property type="match status" value="1"/>
</dbReference>
<dbReference type="InterPro" id="IPR016173">
    <property type="entry name" value="D-lactate_DH_C-sub2"/>
</dbReference>
<dbReference type="GO" id="GO:0004458">
    <property type="term" value="F:D-lactate dehydrogenase (cytochrome) activity"/>
    <property type="evidence" value="ECO:0007669"/>
    <property type="project" value="UniProtKB-UniRule"/>
</dbReference>
<dbReference type="HAMAP" id="MF_02092">
    <property type="entry name" value="DLDH_Dld"/>
    <property type="match status" value="1"/>
</dbReference>
<evidence type="ECO:0000259" key="9">
    <source>
        <dbReference type="PROSITE" id="PS51387"/>
    </source>
</evidence>
<evidence type="ECO:0000256" key="7">
    <source>
        <dbReference type="PIRSR" id="PIRSR000101-1"/>
    </source>
</evidence>
<dbReference type="InterPro" id="IPR015409">
    <property type="entry name" value="Lactate_DH_C"/>
</dbReference>
<dbReference type="AlphaFoldDB" id="A0A1H3XVM6"/>
<comment type="similarity">
    <text evidence="5">Belongs to the quinone-dependent D-lactate dehydrogenase family.</text>
</comment>
<dbReference type="GO" id="GO:0031234">
    <property type="term" value="C:extrinsic component of cytoplasmic side of plasma membrane"/>
    <property type="evidence" value="ECO:0007669"/>
    <property type="project" value="UniProtKB-UniRule"/>
</dbReference>
<dbReference type="InterPro" id="IPR016164">
    <property type="entry name" value="FAD-linked_Oxase-like_C"/>
</dbReference>
<feature type="compositionally biased region" description="Basic and acidic residues" evidence="8">
    <location>
        <begin position="227"/>
        <end position="240"/>
    </location>
</feature>
<dbReference type="EC" id="1.1.5.12" evidence="5"/>
<dbReference type="PROSITE" id="PS51387">
    <property type="entry name" value="FAD_PCMH"/>
    <property type="match status" value="1"/>
</dbReference>
<dbReference type="NCBIfam" id="NF008387">
    <property type="entry name" value="PRK11183.1"/>
    <property type="match status" value="1"/>
</dbReference>
<dbReference type="Pfam" id="PF09330">
    <property type="entry name" value="Lact-deh-memb"/>
    <property type="match status" value="1"/>
</dbReference>
<feature type="binding site" evidence="5 7">
    <location>
        <begin position="79"/>
        <end position="83"/>
    </location>
    <ligand>
        <name>FAD</name>
        <dbReference type="ChEBI" id="CHEBI:57692"/>
    </ligand>
</feature>
<feature type="domain" description="FAD-binding PCMH-type" evidence="9">
    <location>
        <begin position="45"/>
        <end position="224"/>
    </location>
</feature>
<feature type="binding site" evidence="5 7">
    <location>
        <position position="153"/>
    </location>
    <ligand>
        <name>FAD</name>
        <dbReference type="ChEBI" id="CHEBI:57692"/>
    </ligand>
</feature>
<organism evidence="10 11">
    <name type="scientific">Acidovorax soli</name>
    <dbReference type="NCBI Taxonomy" id="592050"/>
    <lineage>
        <taxon>Bacteria</taxon>
        <taxon>Pseudomonadati</taxon>
        <taxon>Pseudomonadota</taxon>
        <taxon>Betaproteobacteria</taxon>
        <taxon>Burkholderiales</taxon>
        <taxon>Comamonadaceae</taxon>
        <taxon>Acidovorax</taxon>
    </lineage>
</organism>
<sequence>MTAMPPAAALAPSDLLARLKEIVGGGHVLTGDASTRRYRSGFRYGGGDVLAVVRPGSLTQLWHTLKACHAAGTVILCQAANTGLTGGSTPMEGGYDRPVVLINMLRLKQLDLLQRGEQVLAQPGVTLEQLERRLKPLGREPHSVIGSSCIGASVTGGICNNSGGSLIRRGPAFTQFSLFACIDEDGQLRLVNHLGIALGDNPEQILANLDSGRFARDDLPAEPGRMASDREYSQHVRDIDSSEPARYNADPRRLYEASGSAGKIAVFALRLDTFAADTDTRVFYIGTNQPRDLADLRRHMLARFASLPVAAEYMHRSAYDLSRTYGKDLFVYIRKLGTARVPLAFALKSRFDAFAERCGLGRNLADRLLQRLANGMPEHLPARMNAFRDRYAHHLLLKVSDAGIEETRAYLQTFIAERPEAGFFECNEEEAGAAFLNRFAVGNATNRYRAVHADTVEDVVALDIALPRNALDWFEILPPELAAQVEQPMYCGHFFCHVMHQEYLVKKGVDCAQFKERVLALLDARGAKYPAEHNVGHIYRAGPVLEGFYRSLDPTNTFNPGIGQTSTRHRWRAVCCDEHREPPGR</sequence>
<evidence type="ECO:0000256" key="6">
    <source>
        <dbReference type="PIRNR" id="PIRNR000101"/>
    </source>
</evidence>
<keyword evidence="5" id="KW-1003">Cell membrane</keyword>
<keyword evidence="3 5" id="KW-0274">FAD</keyword>
<keyword evidence="11" id="KW-1185">Reference proteome</keyword>
<dbReference type="GO" id="GO:0102029">
    <property type="term" value="F:D-lactate dehydrogenase (quinone) activity"/>
    <property type="evidence" value="ECO:0007669"/>
    <property type="project" value="UniProtKB-EC"/>
</dbReference>
<feature type="binding site" evidence="5 7">
    <location>
        <position position="163"/>
    </location>
    <ligand>
        <name>FAD</name>
        <dbReference type="ChEBI" id="CHEBI:57692"/>
    </ligand>
</feature>
<feature type="binding site" evidence="5 7">
    <location>
        <position position="266"/>
    </location>
    <ligand>
        <name>FAD</name>
        <dbReference type="ChEBI" id="CHEBI:57692"/>
    </ligand>
</feature>
<comment type="catalytic activity">
    <reaction evidence="5 6">
        <text>(R)-lactate + a quinone = a quinol + pyruvate</text>
        <dbReference type="Rhea" id="RHEA:51468"/>
        <dbReference type="ChEBI" id="CHEBI:15361"/>
        <dbReference type="ChEBI" id="CHEBI:16004"/>
        <dbReference type="ChEBI" id="CHEBI:24646"/>
        <dbReference type="ChEBI" id="CHEBI:132124"/>
        <dbReference type="EC" id="1.1.5.12"/>
    </reaction>
</comment>
<evidence type="ECO:0000313" key="11">
    <source>
        <dbReference type="Proteomes" id="UP000199002"/>
    </source>
</evidence>
<keyword evidence="2 5" id="KW-0285">Flavoprotein</keyword>
<dbReference type="InterPro" id="IPR006094">
    <property type="entry name" value="Oxid_FAD_bind_N"/>
</dbReference>
<dbReference type="SUPFAM" id="SSF56176">
    <property type="entry name" value="FAD-binding/transporter-associated domain-like"/>
    <property type="match status" value="1"/>
</dbReference>
<comment type="subcellular location">
    <subcellularLocation>
        <location evidence="5">Cell inner membrane</location>
        <topology evidence="5">Peripheral membrane protein</topology>
        <orientation evidence="5">Cytoplasmic side</orientation>
    </subcellularLocation>
</comment>
<comment type="cofactor">
    <cofactor evidence="1 5 6 7">
        <name>FAD</name>
        <dbReference type="ChEBI" id="CHEBI:57692"/>
    </cofactor>
</comment>
<evidence type="ECO:0000256" key="1">
    <source>
        <dbReference type="ARBA" id="ARBA00001974"/>
    </source>
</evidence>
<evidence type="ECO:0000256" key="3">
    <source>
        <dbReference type="ARBA" id="ARBA00022827"/>
    </source>
</evidence>
<feature type="binding site" evidence="5 7">
    <location>
        <position position="146"/>
    </location>
    <ligand>
        <name>FAD</name>
        <dbReference type="ChEBI" id="CHEBI:57692"/>
    </ligand>
</feature>
<evidence type="ECO:0000313" key="10">
    <source>
        <dbReference type="EMBL" id="SEA03260.1"/>
    </source>
</evidence>
<keyword evidence="5" id="KW-0997">Cell inner membrane</keyword>
<dbReference type="InterPro" id="IPR016169">
    <property type="entry name" value="FAD-bd_PCMH_sub2"/>
</dbReference>
<dbReference type="RefSeq" id="WP_092697341.1">
    <property type="nucleotide sequence ID" value="NZ_CAXIQL010000017.1"/>
</dbReference>
<feature type="binding site" evidence="7">
    <location>
        <position position="261"/>
    </location>
    <ligand>
        <name>FAD</name>
        <dbReference type="ChEBI" id="CHEBI:57692"/>
    </ligand>
</feature>
<dbReference type="Proteomes" id="UP000199002">
    <property type="component" value="Unassembled WGS sequence"/>
</dbReference>